<protein>
    <submittedName>
        <fullName evidence="2">7TM_GPCR_Srx domain-containing protein</fullName>
    </submittedName>
</protein>
<name>A0AC35TQB0_9BILA</name>
<accession>A0AC35TQB0</accession>
<dbReference type="WBParaSite" id="RSKR_0000289650.1">
    <property type="protein sequence ID" value="RSKR_0000289650.1"/>
    <property type="gene ID" value="RSKR_0000289650"/>
</dbReference>
<proteinExistence type="predicted"/>
<dbReference type="Proteomes" id="UP000095286">
    <property type="component" value="Unplaced"/>
</dbReference>
<reference evidence="2" key="1">
    <citation type="submission" date="2016-11" db="UniProtKB">
        <authorList>
            <consortium name="WormBaseParasite"/>
        </authorList>
    </citation>
    <scope>IDENTIFICATION</scope>
    <source>
        <strain evidence="2">KR3021</strain>
    </source>
</reference>
<organism evidence="1 2">
    <name type="scientific">Rhabditophanes sp. KR3021</name>
    <dbReference type="NCBI Taxonomy" id="114890"/>
    <lineage>
        <taxon>Eukaryota</taxon>
        <taxon>Metazoa</taxon>
        <taxon>Ecdysozoa</taxon>
        <taxon>Nematoda</taxon>
        <taxon>Chromadorea</taxon>
        <taxon>Rhabditida</taxon>
        <taxon>Tylenchina</taxon>
        <taxon>Panagrolaimomorpha</taxon>
        <taxon>Strongyloidoidea</taxon>
        <taxon>Alloionematidae</taxon>
        <taxon>Rhabditophanes</taxon>
    </lineage>
</organism>
<sequence>LVLLFAVLLRNFGNMILNLFTVLDVYGLKNIFSGQIGVYKVIDSLRAVLNNFVRFCIIMCVGERLYATHNRATYENESRWLILIGITIASLALSIYIKFNTSINTLPPVTSAGSVLLLEAIVFPFYYFLFRLNKKYQDNGYESKLTLSEKYQIKVISNRLVNRKFELIILQENVKLITKSLHLLGWMILFQILTTGFILPFMCFWDMSSYFMPYFNFSYALRSFASAYAIHKFGEDIPEIKYIFKFKKTIIIKIQSKGV</sequence>
<evidence type="ECO:0000313" key="2">
    <source>
        <dbReference type="WBParaSite" id="RSKR_0000289650.1"/>
    </source>
</evidence>
<evidence type="ECO:0000313" key="1">
    <source>
        <dbReference type="Proteomes" id="UP000095286"/>
    </source>
</evidence>